<gene>
    <name evidence="2" type="ORF">JYK14_25070</name>
</gene>
<accession>A0ABT1DBU3</accession>
<reference evidence="2 3" key="1">
    <citation type="submission" date="2021-12" db="EMBL/GenBank/DDBJ databases">
        <title>Siccirubricoccus leaddurans sp. nov., a high concentration Zn2+ tolerance bacterium.</title>
        <authorList>
            <person name="Cao Y."/>
        </authorList>
    </citation>
    <scope>NUCLEOTIDE SEQUENCE [LARGE SCALE GENOMIC DNA]</scope>
    <source>
        <strain evidence="2 3">KC 17139</strain>
    </source>
</reference>
<dbReference type="InterPro" id="IPR036291">
    <property type="entry name" value="NAD(P)-bd_dom_sf"/>
</dbReference>
<dbReference type="Pfam" id="PF13561">
    <property type="entry name" value="adh_short_C2"/>
    <property type="match status" value="1"/>
</dbReference>
<evidence type="ECO:0000313" key="2">
    <source>
        <dbReference type="EMBL" id="MCO6419408.1"/>
    </source>
</evidence>
<dbReference type="EMBL" id="JAFIRR010000191">
    <property type="protein sequence ID" value="MCO6419408.1"/>
    <property type="molecule type" value="Genomic_DNA"/>
</dbReference>
<dbReference type="RefSeq" id="WP_252956031.1">
    <property type="nucleotide sequence ID" value="NZ_JAFIRR010000191.1"/>
</dbReference>
<protein>
    <submittedName>
        <fullName evidence="2">SDR family oxidoreductase</fullName>
    </submittedName>
</protein>
<dbReference type="InterPro" id="IPR002347">
    <property type="entry name" value="SDR_fam"/>
</dbReference>
<organism evidence="2 3">
    <name type="scientific">Siccirubricoccus soli</name>
    <dbReference type="NCBI Taxonomy" id="2899147"/>
    <lineage>
        <taxon>Bacteria</taxon>
        <taxon>Pseudomonadati</taxon>
        <taxon>Pseudomonadota</taxon>
        <taxon>Alphaproteobacteria</taxon>
        <taxon>Acetobacterales</taxon>
        <taxon>Roseomonadaceae</taxon>
        <taxon>Siccirubricoccus</taxon>
    </lineage>
</organism>
<dbReference type="PRINTS" id="PR00081">
    <property type="entry name" value="GDHRDH"/>
</dbReference>
<dbReference type="CDD" id="cd05233">
    <property type="entry name" value="SDR_c"/>
    <property type="match status" value="1"/>
</dbReference>
<comment type="caution">
    <text evidence="2">The sequence shown here is derived from an EMBL/GenBank/DDBJ whole genome shotgun (WGS) entry which is preliminary data.</text>
</comment>
<proteinExistence type="inferred from homology"/>
<evidence type="ECO:0000313" key="3">
    <source>
        <dbReference type="Proteomes" id="UP001523392"/>
    </source>
</evidence>
<dbReference type="Proteomes" id="UP001523392">
    <property type="component" value="Unassembled WGS sequence"/>
</dbReference>
<dbReference type="PANTHER" id="PTHR42760">
    <property type="entry name" value="SHORT-CHAIN DEHYDROGENASES/REDUCTASES FAMILY MEMBER"/>
    <property type="match status" value="1"/>
</dbReference>
<comment type="similarity">
    <text evidence="1">Belongs to the short-chain dehydrogenases/reductases (SDR) family.</text>
</comment>
<keyword evidence="3" id="KW-1185">Reference proteome</keyword>
<dbReference type="Gene3D" id="3.40.50.720">
    <property type="entry name" value="NAD(P)-binding Rossmann-like Domain"/>
    <property type="match status" value="1"/>
</dbReference>
<dbReference type="SUPFAM" id="SSF51735">
    <property type="entry name" value="NAD(P)-binding Rossmann-fold domains"/>
    <property type="match status" value="1"/>
</dbReference>
<sequence length="248" mass="25736">MLLEGEIALITGAAGGIGRATATALAAEGAELILADNNAAAGEEFAEALGLPHRFLACDLAAPEGAETLLRTVLEAAPRLSLFIHAASPRRLEAEHAMEVSAEAWDRMVNVNLRAGFVLGQGIGRHMRKNAIPGRMVFVTSLHAETPRNLPHYSASKAGMTMVMKELARALGPHGIRVNAIAPGAIAGGGFQADPKLAACIAMGRLGQAEDVAKMAVALLAERFAGYVTGTTIVVDGGLALHNWLPPA</sequence>
<name>A0ABT1DBU3_9PROT</name>
<dbReference type="PANTHER" id="PTHR42760:SF135">
    <property type="entry name" value="BLL7886 PROTEIN"/>
    <property type="match status" value="1"/>
</dbReference>
<evidence type="ECO:0000256" key="1">
    <source>
        <dbReference type="ARBA" id="ARBA00006484"/>
    </source>
</evidence>